<dbReference type="InterPro" id="IPR047057">
    <property type="entry name" value="MerR_fam"/>
</dbReference>
<dbReference type="CDD" id="cd04770">
    <property type="entry name" value="HTH_HMRTR"/>
    <property type="match status" value="1"/>
</dbReference>
<keyword evidence="10" id="KW-1185">Reference proteome</keyword>
<evidence type="ECO:0000259" key="2">
    <source>
        <dbReference type="PROSITE" id="PS50937"/>
    </source>
</evidence>
<organism evidence="5 8">
    <name type="scientific">Serratia rubidaea</name>
    <name type="common">Serratia marinorubra</name>
    <dbReference type="NCBI Taxonomy" id="61652"/>
    <lineage>
        <taxon>Bacteria</taxon>
        <taxon>Pseudomonadati</taxon>
        <taxon>Pseudomonadota</taxon>
        <taxon>Gammaproteobacteria</taxon>
        <taxon>Enterobacterales</taxon>
        <taxon>Yersiniaceae</taxon>
        <taxon>Serratia</taxon>
    </lineage>
</organism>
<dbReference type="EMBL" id="LR590463">
    <property type="protein sequence ID" value="VTP67996.1"/>
    <property type="molecule type" value="Genomic_DNA"/>
</dbReference>
<dbReference type="PANTHER" id="PTHR30204">
    <property type="entry name" value="REDOX-CYCLING DRUG-SENSING TRANSCRIPTIONAL ACTIVATOR SOXR"/>
    <property type="match status" value="1"/>
</dbReference>
<dbReference type="PROSITE" id="PS00552">
    <property type="entry name" value="HTH_MERR_1"/>
    <property type="match status" value="1"/>
</dbReference>
<dbReference type="SUPFAM" id="SSF46955">
    <property type="entry name" value="Putative DNA-binding domain"/>
    <property type="match status" value="1"/>
</dbReference>
<dbReference type="EMBL" id="LR134493">
    <property type="protein sequence ID" value="VEI64573.1"/>
    <property type="molecule type" value="Genomic_DNA"/>
</dbReference>
<reference evidence="7 8" key="1">
    <citation type="submission" date="2018-12" db="EMBL/GenBank/DDBJ databases">
        <authorList>
            <consortium name="Pathogen Informatics"/>
        </authorList>
    </citation>
    <scope>NUCLEOTIDE SEQUENCE [LARGE SCALE GENOMIC DNA]</scope>
    <source>
        <strain evidence="5 8">NCTC10036</strain>
        <strain evidence="6 9">NCTC12971</strain>
        <strain evidence="4 7">NCTC9419</strain>
    </source>
</reference>
<dbReference type="NCBIfam" id="NF007069">
    <property type="entry name" value="PRK09514.1"/>
    <property type="match status" value="1"/>
</dbReference>
<accession>A0A448SA68</accession>
<dbReference type="Proteomes" id="UP000281904">
    <property type="component" value="Chromosome"/>
</dbReference>
<dbReference type="Proteomes" id="UP000624159">
    <property type="component" value="Unassembled WGS sequence"/>
</dbReference>
<dbReference type="EMBL" id="LR134155">
    <property type="protein sequence ID" value="VEA70518.1"/>
    <property type="molecule type" value="Genomic_DNA"/>
</dbReference>
<dbReference type="PRINTS" id="PR00040">
    <property type="entry name" value="HTHMERR"/>
</dbReference>
<dbReference type="EMBL" id="JADULK010000022">
    <property type="protein sequence ID" value="MBH1932667.1"/>
    <property type="molecule type" value="Genomic_DNA"/>
</dbReference>
<dbReference type="GeneID" id="61763119"/>
<dbReference type="KEGG" id="srz:AXX16_0894"/>
<gene>
    <name evidence="5" type="primary">zntR</name>
    <name evidence="3" type="ORF">I5U13_23695</name>
    <name evidence="5" type="ORF">NCTC10036_01915</name>
    <name evidence="6" type="ORF">NCTC12971_05398</name>
    <name evidence="4" type="ORF">NCTC9419_02024</name>
</gene>
<dbReference type="GO" id="GO:0008270">
    <property type="term" value="F:zinc ion binding"/>
    <property type="evidence" value="ECO:0007669"/>
    <property type="project" value="InterPro"/>
</dbReference>
<keyword evidence="1" id="KW-0238">DNA-binding</keyword>
<dbReference type="Gene3D" id="1.10.1660.10">
    <property type="match status" value="1"/>
</dbReference>
<evidence type="ECO:0000313" key="10">
    <source>
        <dbReference type="Proteomes" id="UP000624159"/>
    </source>
</evidence>
<dbReference type="SMART" id="SM00422">
    <property type="entry name" value="HTH_MERR"/>
    <property type="match status" value="1"/>
</dbReference>
<evidence type="ECO:0000313" key="4">
    <source>
        <dbReference type="EMBL" id="VEA70518.1"/>
    </source>
</evidence>
<dbReference type="InterPro" id="IPR000551">
    <property type="entry name" value="MerR-type_HTH_dom"/>
</dbReference>
<evidence type="ECO:0000313" key="6">
    <source>
        <dbReference type="EMBL" id="VTP67996.1"/>
    </source>
</evidence>
<dbReference type="Proteomes" id="UP000271603">
    <property type="component" value="Chromosome"/>
</dbReference>
<evidence type="ECO:0000313" key="7">
    <source>
        <dbReference type="Proteomes" id="UP000271603"/>
    </source>
</evidence>
<dbReference type="RefSeq" id="WP_054307852.1">
    <property type="nucleotide sequence ID" value="NZ_CAMIPJ010000019.1"/>
</dbReference>
<reference evidence="3 10" key="2">
    <citation type="submission" date="2020-11" db="EMBL/GenBank/DDBJ databases">
        <title>Enhanced detection system for hospital associated transmission using whole genome sequencing surveillance.</title>
        <authorList>
            <person name="Harrison L.H."/>
            <person name="Van Tyne D."/>
            <person name="Marsh J.W."/>
            <person name="Griffith M.P."/>
            <person name="Snyder D.J."/>
            <person name="Cooper V.S."/>
            <person name="Mustapha M."/>
        </authorList>
    </citation>
    <scope>NUCLEOTIDE SEQUENCE [LARGE SCALE GENOMIC DNA]</scope>
    <source>
        <strain evidence="3 10">SER00230</strain>
    </source>
</reference>
<evidence type="ECO:0000313" key="8">
    <source>
        <dbReference type="Proteomes" id="UP000281904"/>
    </source>
</evidence>
<name>A0A448SA68_SERRU</name>
<dbReference type="PANTHER" id="PTHR30204:SF92">
    <property type="entry name" value="HTH-TYPE TRANSCRIPTIONAL REGULATOR ZNTR"/>
    <property type="match status" value="1"/>
</dbReference>
<dbReference type="PROSITE" id="PS50937">
    <property type="entry name" value="HTH_MERR_2"/>
    <property type="match status" value="1"/>
</dbReference>
<protein>
    <submittedName>
        <fullName evidence="3">Zn(2+)-responsive transcriptional regulator</fullName>
    </submittedName>
    <submittedName>
        <fullName evidence="5">Zn(II)-responsive regulator of zntA</fullName>
    </submittedName>
</protein>
<dbReference type="STRING" id="61652.AXX16_0894"/>
<evidence type="ECO:0000313" key="3">
    <source>
        <dbReference type="EMBL" id="MBH1932667.1"/>
    </source>
</evidence>
<evidence type="ECO:0000313" key="5">
    <source>
        <dbReference type="EMBL" id="VEI64573.1"/>
    </source>
</evidence>
<sequence>MFKIGQLAKLAGVTPDTVRYYEKQGMMAHNVRTEGGYRLYSEQDLQRLRFIRYAKQLGFTLETIAELLSIRVDPEHHTCQESKSIVDARLQEVEQKLLELTRMRESLRRLSDACCGSAHTSTYCSILEALEQGASDGSDKKAGHHC</sequence>
<proteinExistence type="predicted"/>
<evidence type="ECO:0000256" key="1">
    <source>
        <dbReference type="ARBA" id="ARBA00023125"/>
    </source>
</evidence>
<dbReference type="Pfam" id="PF13411">
    <property type="entry name" value="MerR_1"/>
    <property type="match status" value="1"/>
</dbReference>
<dbReference type="AlphaFoldDB" id="A0A448SA68"/>
<dbReference type="Proteomes" id="UP000307968">
    <property type="component" value="Chromosome"/>
</dbReference>
<dbReference type="InterPro" id="IPR009061">
    <property type="entry name" value="DNA-bd_dom_put_sf"/>
</dbReference>
<dbReference type="GO" id="GO:0003700">
    <property type="term" value="F:DNA-binding transcription factor activity"/>
    <property type="evidence" value="ECO:0007669"/>
    <property type="project" value="InterPro"/>
</dbReference>
<dbReference type="NCBIfam" id="TIGR02043">
    <property type="entry name" value="ZntR"/>
    <property type="match status" value="1"/>
</dbReference>
<feature type="domain" description="HTH merR-type" evidence="2">
    <location>
        <begin position="1"/>
        <end position="70"/>
    </location>
</feature>
<dbReference type="GO" id="GO:0006351">
    <property type="term" value="P:DNA-templated transcription"/>
    <property type="evidence" value="ECO:0007669"/>
    <property type="project" value="InterPro"/>
</dbReference>
<dbReference type="InterPro" id="IPR011788">
    <property type="entry name" value="ZntR"/>
</dbReference>
<dbReference type="GO" id="GO:0003677">
    <property type="term" value="F:DNA binding"/>
    <property type="evidence" value="ECO:0007669"/>
    <property type="project" value="UniProtKB-KW"/>
</dbReference>
<evidence type="ECO:0000313" key="9">
    <source>
        <dbReference type="Proteomes" id="UP000307968"/>
    </source>
</evidence>